<name>A0A7C1FI73_9CHLR</name>
<dbReference type="GO" id="GO:0004582">
    <property type="term" value="F:dolichyl-phosphate beta-D-mannosyltransferase activity"/>
    <property type="evidence" value="ECO:0007669"/>
    <property type="project" value="InterPro"/>
</dbReference>
<dbReference type="PANTHER" id="PTHR43398">
    <property type="entry name" value="DOLICHOL-PHOSPHATE MANNOSYLTRANSFERASE SUBUNIT 1"/>
    <property type="match status" value="1"/>
</dbReference>
<dbReference type="EMBL" id="DSMG01000193">
    <property type="protein sequence ID" value="HDX33457.1"/>
    <property type="molecule type" value="Genomic_DNA"/>
</dbReference>
<feature type="domain" description="Glycosyltransferase 2-like" evidence="4">
    <location>
        <begin position="12"/>
        <end position="176"/>
    </location>
</feature>
<protein>
    <submittedName>
        <fullName evidence="5">Polyprenol monophosphomannose synthase</fullName>
    </submittedName>
</protein>
<dbReference type="GO" id="GO:0016020">
    <property type="term" value="C:membrane"/>
    <property type="evidence" value="ECO:0007669"/>
    <property type="project" value="GOC"/>
</dbReference>
<accession>A0A7C1FI73</accession>
<dbReference type="PANTHER" id="PTHR43398:SF1">
    <property type="entry name" value="DOLICHOL-PHOSPHATE MANNOSYLTRANSFERASE SUBUNIT 1"/>
    <property type="match status" value="1"/>
</dbReference>
<evidence type="ECO:0000256" key="1">
    <source>
        <dbReference type="ARBA" id="ARBA00006739"/>
    </source>
</evidence>
<dbReference type="Pfam" id="PF00535">
    <property type="entry name" value="Glycos_transf_2"/>
    <property type="match status" value="1"/>
</dbReference>
<dbReference type="AlphaFoldDB" id="A0A7C1FI73"/>
<proteinExistence type="inferred from homology"/>
<evidence type="ECO:0000256" key="3">
    <source>
        <dbReference type="ARBA" id="ARBA00022679"/>
    </source>
</evidence>
<evidence type="ECO:0000256" key="2">
    <source>
        <dbReference type="ARBA" id="ARBA00022676"/>
    </source>
</evidence>
<evidence type="ECO:0000313" key="5">
    <source>
        <dbReference type="EMBL" id="HDX33457.1"/>
    </source>
</evidence>
<dbReference type="InterPro" id="IPR039528">
    <property type="entry name" value="DPM1-like"/>
</dbReference>
<evidence type="ECO:0000259" key="4">
    <source>
        <dbReference type="Pfam" id="PF00535"/>
    </source>
</evidence>
<dbReference type="FunFam" id="3.90.550.10:FF:000122">
    <property type="entry name" value="Dolichol-phosphate mannosyltransferase subunit 1"/>
    <property type="match status" value="1"/>
</dbReference>
<dbReference type="CDD" id="cd06442">
    <property type="entry name" value="DPM1_like"/>
    <property type="match status" value="1"/>
</dbReference>
<sequence length="257" mass="28249">MMDDSWHGRALVIVPTYNEQENLARLVGRLRSLSGDVHVLIIDDASPDGTGAIADALAAGDPGVRVLHRPGKLGLGTAYRAGFRYGIEQGYAYICTMDADFSHSPESLPSLLDMAADGYDLVIGSRYVPGGAVVGWPVLRKLISYTANALAHTVLGISARDCTAGFRCYRRRVLEALDLDAIFSSGYSFLIEMAFIVERAGFRVGELPITFVNRTEGSSKINRREIFKAMYTIVRLRTQRLPWERIMATYHASRGAS</sequence>
<comment type="similarity">
    <text evidence="1">Belongs to the glycosyltransferase 2 family.</text>
</comment>
<keyword evidence="3" id="KW-0808">Transferase</keyword>
<dbReference type="InterPro" id="IPR029044">
    <property type="entry name" value="Nucleotide-diphossugar_trans"/>
</dbReference>
<reference evidence="5" key="1">
    <citation type="journal article" date="2020" name="mSystems">
        <title>Genome- and Community-Level Interaction Insights into Carbon Utilization and Element Cycling Functions of Hydrothermarchaeota in Hydrothermal Sediment.</title>
        <authorList>
            <person name="Zhou Z."/>
            <person name="Liu Y."/>
            <person name="Xu W."/>
            <person name="Pan J."/>
            <person name="Luo Z.H."/>
            <person name="Li M."/>
        </authorList>
    </citation>
    <scope>NUCLEOTIDE SEQUENCE [LARGE SCALE GENOMIC DNA]</scope>
    <source>
        <strain evidence="5">SpSt-289</strain>
    </source>
</reference>
<dbReference type="SUPFAM" id="SSF53448">
    <property type="entry name" value="Nucleotide-diphospho-sugar transferases"/>
    <property type="match status" value="1"/>
</dbReference>
<gene>
    <name evidence="5" type="ORF">ENQ20_18525</name>
</gene>
<dbReference type="Gene3D" id="3.90.550.10">
    <property type="entry name" value="Spore Coat Polysaccharide Biosynthesis Protein SpsA, Chain A"/>
    <property type="match status" value="1"/>
</dbReference>
<organism evidence="5">
    <name type="scientific">Caldilinea aerophila</name>
    <dbReference type="NCBI Taxonomy" id="133453"/>
    <lineage>
        <taxon>Bacteria</taxon>
        <taxon>Bacillati</taxon>
        <taxon>Chloroflexota</taxon>
        <taxon>Caldilineae</taxon>
        <taxon>Caldilineales</taxon>
        <taxon>Caldilineaceae</taxon>
        <taxon>Caldilinea</taxon>
    </lineage>
</organism>
<dbReference type="GO" id="GO:0009247">
    <property type="term" value="P:glycolipid biosynthetic process"/>
    <property type="evidence" value="ECO:0007669"/>
    <property type="project" value="TreeGrafter"/>
</dbReference>
<keyword evidence="2" id="KW-0328">Glycosyltransferase</keyword>
<comment type="caution">
    <text evidence="5">The sequence shown here is derived from an EMBL/GenBank/DDBJ whole genome shotgun (WGS) entry which is preliminary data.</text>
</comment>
<dbReference type="InterPro" id="IPR001173">
    <property type="entry name" value="Glyco_trans_2-like"/>
</dbReference>